<evidence type="ECO:0000256" key="9">
    <source>
        <dbReference type="ARBA" id="ARBA00023298"/>
    </source>
</evidence>
<comment type="subcellular location">
    <subcellularLocation>
        <location evidence="1">Target cell membrane</location>
    </subcellularLocation>
</comment>
<dbReference type="Pfam" id="PF12796">
    <property type="entry name" value="Ank_2"/>
    <property type="match status" value="2"/>
</dbReference>
<dbReference type="InterPro" id="IPR015882">
    <property type="entry name" value="HEX_bac_N"/>
</dbReference>
<keyword evidence="9" id="KW-0472">Membrane</keyword>
<dbReference type="GeneID" id="106467382"/>
<dbReference type="InterPro" id="IPR036770">
    <property type="entry name" value="Ankyrin_rpt-contain_sf"/>
</dbReference>
<sequence>MEKEFVENLTAAVSNGRTDIVRSLISASEKSNSEGQASVIDMLNDLNTQHGTLLHLATKLDHVDIVRTLLSAGANPGVQNKEGETPLDLVATDRMAMVYAEELLKATAQSDIGRIIQLLQAGVSVNAQDCPSSGNTALHWGASFSNVEVVQCLLDYGADVNTVNGMGATPLHDAVQRGDIGVVEKLLDAGANPFVKAVKGKFAGKSPVDLADENSEMYHVLCSGHIGTCEALADGHDVADIQSLSLESLASADHGNLTPSVSRLSLTSGDSPSRQESFVTHQTAELPTLMPLATSHLPLVTDSRLHLLWPQPRRIVQTEGHNFIPKEQFGVHFLQSTGNVSVHAIQEIWEIHRTELQTLGYQLNIDGILPASSSPEARIICLVNPALFAHNESYRVAVTSSQIRIIGGDLAGLHHAINSLMQLLRLYSGEEGIPTVFIDDSPNLKHRGVLIDVSSEARIPTLETLKGQIDILSSVKINQLHLYVRFALRDNWQVPYSNKDLLELDYYCCQRFVTVVPTLDTDGHVAFDQLPEVYRAFQDLLACFSCLQSVHIGPQLSRLLLNPQDENHNLQDIWRLLPLHPGTVIYLNTSCFKENANQIQNVPLNIILVEYGHEASTDFSTPCKSLTQSGSTMCLCAGTSSWNSIAGCPEAAVSNIYRAVQAASSHNLLGLIIADWSGAAHHTARTFSWPGYVTGAGLAWNSTTHWDYIHSRLGELMNRFVLLDSEDVLGQVVVELGRAETYILRAGRSQGDHDITNLPDPNATVLQQLIIDPDSVCLDNLTIDIFQKAVRHIKRCQLELHKAKVQCFQSGEVISELQMAVELMLFACRIGRLLITNGQNPDSRCGVAVINVGLVNLPPTSRTDLANKLIGLTEQFRAVWLSRNLPPGLHASLLIFNTILNRLIPDCTQTHSHESGVLE</sequence>
<feature type="domain" description="Beta-hexosaminidase bacterial type N-terminal" evidence="11">
    <location>
        <begin position="309"/>
        <end position="440"/>
    </location>
</feature>
<dbReference type="SUPFAM" id="SSF48403">
    <property type="entry name" value="Ankyrin repeat"/>
    <property type="match status" value="1"/>
</dbReference>
<dbReference type="Gene3D" id="1.25.40.20">
    <property type="entry name" value="Ankyrin repeat-containing domain"/>
    <property type="match status" value="2"/>
</dbReference>
<dbReference type="Pfam" id="PF02838">
    <property type="entry name" value="Glyco_hydro_20b"/>
    <property type="match status" value="1"/>
</dbReference>
<dbReference type="PROSITE" id="PS50088">
    <property type="entry name" value="ANK_REPEAT"/>
    <property type="match status" value="3"/>
</dbReference>
<keyword evidence="3" id="KW-1052">Target cell membrane</keyword>
<dbReference type="PANTHER" id="PTHR24171:SF11">
    <property type="entry name" value="26S PROTEASOME NON-ATPASE REGULATORY SUBUNIT 10"/>
    <property type="match status" value="1"/>
</dbReference>
<dbReference type="Proteomes" id="UP000694941">
    <property type="component" value="Unplaced"/>
</dbReference>
<gene>
    <name evidence="13" type="primary">LOC106467382</name>
</gene>
<keyword evidence="9" id="KW-1053">Target membrane</keyword>
<dbReference type="PANTHER" id="PTHR24171">
    <property type="entry name" value="ANKYRIN REPEAT DOMAIN-CONTAINING PROTEIN 39-RELATED"/>
    <property type="match status" value="1"/>
</dbReference>
<dbReference type="InterPro" id="IPR025705">
    <property type="entry name" value="Beta_hexosaminidase_sua/sub"/>
</dbReference>
<keyword evidence="6" id="KW-0638">Presynaptic neurotoxin</keyword>
<keyword evidence="7 10" id="KW-0040">ANK repeat</keyword>
<keyword evidence="12" id="KW-1185">Reference proteome</keyword>
<name>A0ABM1T7S0_LIMPO</name>
<organism evidence="12 13">
    <name type="scientific">Limulus polyphemus</name>
    <name type="common">Atlantic horseshoe crab</name>
    <dbReference type="NCBI Taxonomy" id="6850"/>
    <lineage>
        <taxon>Eukaryota</taxon>
        <taxon>Metazoa</taxon>
        <taxon>Ecdysozoa</taxon>
        <taxon>Arthropoda</taxon>
        <taxon>Chelicerata</taxon>
        <taxon>Merostomata</taxon>
        <taxon>Xiphosura</taxon>
        <taxon>Limulidae</taxon>
        <taxon>Limulus</taxon>
    </lineage>
</organism>
<dbReference type="PROSITE" id="PS50297">
    <property type="entry name" value="ANK_REP_REGION"/>
    <property type="match status" value="3"/>
</dbReference>
<feature type="repeat" description="ANK" evidence="10">
    <location>
        <begin position="49"/>
        <end position="81"/>
    </location>
</feature>
<keyword evidence="6" id="KW-0800">Toxin</keyword>
<evidence type="ECO:0000256" key="5">
    <source>
        <dbReference type="ARBA" id="ARBA00022801"/>
    </source>
</evidence>
<evidence type="ECO:0000256" key="1">
    <source>
        <dbReference type="ARBA" id="ARBA00004175"/>
    </source>
</evidence>
<evidence type="ECO:0000256" key="4">
    <source>
        <dbReference type="ARBA" id="ARBA00022737"/>
    </source>
</evidence>
<evidence type="ECO:0000256" key="3">
    <source>
        <dbReference type="ARBA" id="ARBA00022537"/>
    </source>
</evidence>
<evidence type="ECO:0000259" key="11">
    <source>
        <dbReference type="Pfam" id="PF02838"/>
    </source>
</evidence>
<dbReference type="PRINTS" id="PR00738">
    <property type="entry name" value="GLHYDRLASE20"/>
</dbReference>
<evidence type="ECO:0000313" key="12">
    <source>
        <dbReference type="Proteomes" id="UP000694941"/>
    </source>
</evidence>
<feature type="repeat" description="ANK" evidence="10">
    <location>
        <begin position="166"/>
        <end position="198"/>
    </location>
</feature>
<keyword evidence="4" id="KW-0677">Repeat</keyword>
<dbReference type="RefSeq" id="XP_022251926.1">
    <property type="nucleotide sequence ID" value="XM_022396218.1"/>
</dbReference>
<keyword evidence="6" id="KW-0528">Neurotoxin</keyword>
<dbReference type="Gene3D" id="3.30.379.10">
    <property type="entry name" value="Chitobiase/beta-hexosaminidase domain 2-like"/>
    <property type="match status" value="1"/>
</dbReference>
<feature type="repeat" description="ANK" evidence="10">
    <location>
        <begin position="133"/>
        <end position="165"/>
    </location>
</feature>
<evidence type="ECO:0000256" key="2">
    <source>
        <dbReference type="ARBA" id="ARBA00022483"/>
    </source>
</evidence>
<proteinExistence type="predicted"/>
<dbReference type="SUPFAM" id="SSF55545">
    <property type="entry name" value="beta-N-acetylhexosaminidase-like domain"/>
    <property type="match status" value="1"/>
</dbReference>
<dbReference type="SUPFAM" id="SSF51445">
    <property type="entry name" value="(Trans)glycosidases"/>
    <property type="match status" value="1"/>
</dbReference>
<protein>
    <submittedName>
        <fullName evidence="13">Uncharacterized protein LOC106467382 isoform X1</fullName>
    </submittedName>
</protein>
<dbReference type="SMART" id="SM00248">
    <property type="entry name" value="ANK"/>
    <property type="match status" value="5"/>
</dbReference>
<evidence type="ECO:0000256" key="8">
    <source>
        <dbReference type="ARBA" id="ARBA00023295"/>
    </source>
</evidence>
<reference evidence="13" key="1">
    <citation type="submission" date="2025-08" db="UniProtKB">
        <authorList>
            <consortium name="RefSeq"/>
        </authorList>
    </citation>
    <scope>IDENTIFICATION</scope>
    <source>
        <tissue evidence="13">Muscle</tissue>
    </source>
</reference>
<dbReference type="InterPro" id="IPR002110">
    <property type="entry name" value="Ankyrin_rpt"/>
</dbReference>
<dbReference type="InterPro" id="IPR029018">
    <property type="entry name" value="Hex-like_dom2"/>
</dbReference>
<keyword evidence="2" id="KW-0268">Exocytosis</keyword>
<dbReference type="Gene3D" id="3.20.20.80">
    <property type="entry name" value="Glycosidases"/>
    <property type="match status" value="2"/>
</dbReference>
<evidence type="ECO:0000313" key="13">
    <source>
        <dbReference type="RefSeq" id="XP_022251926.1"/>
    </source>
</evidence>
<evidence type="ECO:0000256" key="6">
    <source>
        <dbReference type="ARBA" id="ARBA00023028"/>
    </source>
</evidence>
<keyword evidence="5" id="KW-0378">Hydrolase</keyword>
<keyword evidence="8" id="KW-0326">Glycosidase</keyword>
<accession>A0ABM1T7S0</accession>
<evidence type="ECO:0000256" key="7">
    <source>
        <dbReference type="ARBA" id="ARBA00023043"/>
    </source>
</evidence>
<dbReference type="InterPro" id="IPR017853">
    <property type="entry name" value="GH"/>
</dbReference>
<evidence type="ECO:0000256" key="10">
    <source>
        <dbReference type="PROSITE-ProRule" id="PRU00023"/>
    </source>
</evidence>